<gene>
    <name evidence="21" type="primary">LOC106178500</name>
</gene>
<keyword evidence="20" id="KW-1185">Reference proteome</keyword>
<dbReference type="SUPFAM" id="SSF55874">
    <property type="entry name" value="ATPase domain of HSP90 chaperone/DNA topoisomerase II/histidine kinase"/>
    <property type="match status" value="1"/>
</dbReference>
<feature type="region of interest" description="Disordered" evidence="19">
    <location>
        <begin position="68"/>
        <end position="91"/>
    </location>
</feature>
<keyword evidence="7 18" id="KW-0067">ATP-binding</keyword>
<proteinExistence type="inferred from homology"/>
<dbReference type="FunFam" id="3.30.230.80:FF:000004">
    <property type="entry name" value="Heat shock protein 75 kDa"/>
    <property type="match status" value="1"/>
</dbReference>
<evidence type="ECO:0000256" key="8">
    <source>
        <dbReference type="ARBA" id="ARBA00022946"/>
    </source>
</evidence>
<sequence>MAASMCSTCLRNSYTKLLNRVAFKTTRNVSLSSACRIHTHTPSVVHGPGSASTLLKFRGSFRQPVQFYSSQSTTDQNEDQKEDIAEEGAEEQEEYHTIMKGTERGKGPSSSHEFQAETRKLLDIVARSLYSEKEVFIRELVSNGSDALEKLRYMQMTDAEISDPDLPLEIDIEVDASKKTFTIQDTGIGMTKEEMIEHLGTIAKSGSKAFLSELSKASEASAKSSIIGQFGVGFYSSFMVSDKVEVFSKSYKPGSVGHKWTSDGQGKFEISEAENVQRGTKIVLHLKMDSHEFCQEDVIKDVTKKYSNFVGAPIYVGGKKANTIQPLWMLDPKDVTEDMHEEFYRFISKSYDRPKYTLQYKADAPLNIRALFYVPDAPMAWEMSRELDAGVMLYSRKVMIMNQAKGVMPKWLRFLRGVVDSEDIPLNLSRELLQDSALIRKLRTVLTNRLVRYFLEQAKKDPEKYKEFYKDYGMYFIEGILNTQDQQEREDIARLLRFESSTKHPGETTSLSEYAERMEAGARTIYYFHAPSRELAETSPYFEAVKEKGHEVLFCFNPYDELVLLTLQQFDKKNLRSIETEMAADQTGTDKIDSSDADSLKQEEADALISWITARMGQKIVKAKITNRLVSHPAVISVMEMGAARHLLKTSLLGRSDEDKYRLLQATLEINPKHPIIRKLSTLKDSNPDLANLLADQIFDNALVAAGLVDDPRSMLGRLNQLLEKALEKH</sequence>
<evidence type="ECO:0000256" key="19">
    <source>
        <dbReference type="SAM" id="MobiDB-lite"/>
    </source>
</evidence>
<evidence type="ECO:0000256" key="17">
    <source>
        <dbReference type="ARBA" id="ARBA00080766"/>
    </source>
</evidence>
<evidence type="ECO:0000256" key="12">
    <source>
        <dbReference type="ARBA" id="ARBA00023186"/>
    </source>
</evidence>
<evidence type="ECO:0000256" key="10">
    <source>
        <dbReference type="ARBA" id="ARBA00023128"/>
    </source>
</evidence>
<dbReference type="STRING" id="7574.A0A1S3K4I4"/>
<evidence type="ECO:0000256" key="13">
    <source>
        <dbReference type="ARBA" id="ARBA00057498"/>
    </source>
</evidence>
<dbReference type="CDD" id="cd16927">
    <property type="entry name" value="HATPase_Hsp90-like"/>
    <property type="match status" value="1"/>
</dbReference>
<keyword evidence="5 18" id="KW-0547">Nucleotide-binding</keyword>
<keyword evidence="4" id="KW-0597">Phosphoprotein</keyword>
<dbReference type="InterPro" id="IPR020575">
    <property type="entry name" value="Hsp90_N"/>
</dbReference>
<evidence type="ECO:0000313" key="21">
    <source>
        <dbReference type="RefSeq" id="XP_013417161.1"/>
    </source>
</evidence>
<dbReference type="InterPro" id="IPR037196">
    <property type="entry name" value="HSP90_C"/>
</dbReference>
<dbReference type="GO" id="GO:0005759">
    <property type="term" value="C:mitochondrial matrix"/>
    <property type="evidence" value="ECO:0007669"/>
    <property type="project" value="UniProtKB-SubCell"/>
</dbReference>
<dbReference type="FunFam" id="3.30.565.10:FF:000021">
    <property type="entry name" value="Heat shock protein 75 kDa, mitochondrial"/>
    <property type="match status" value="1"/>
</dbReference>
<dbReference type="InterPro" id="IPR036890">
    <property type="entry name" value="HATPase_C_sf"/>
</dbReference>
<dbReference type="Pfam" id="PF00183">
    <property type="entry name" value="HSP90"/>
    <property type="match status" value="1"/>
</dbReference>
<evidence type="ECO:0000256" key="16">
    <source>
        <dbReference type="ARBA" id="ARBA00076190"/>
    </source>
</evidence>
<feature type="binding site" evidence="18">
    <location>
        <begin position="229"/>
        <end position="234"/>
    </location>
    <ligand>
        <name>ATP</name>
        <dbReference type="ChEBI" id="CHEBI:30616"/>
    </ligand>
</feature>
<evidence type="ECO:0000256" key="18">
    <source>
        <dbReference type="PIRSR" id="PIRSR002583-1"/>
    </source>
</evidence>
<dbReference type="GO" id="GO:0140662">
    <property type="term" value="F:ATP-dependent protein folding chaperone"/>
    <property type="evidence" value="ECO:0007669"/>
    <property type="project" value="InterPro"/>
</dbReference>
<dbReference type="PANTHER" id="PTHR11528">
    <property type="entry name" value="HEAT SHOCK PROTEIN 90 FAMILY MEMBER"/>
    <property type="match status" value="1"/>
</dbReference>
<evidence type="ECO:0000256" key="3">
    <source>
        <dbReference type="ARBA" id="ARBA00008239"/>
    </source>
</evidence>
<reference evidence="21" key="1">
    <citation type="submission" date="2025-08" db="UniProtKB">
        <authorList>
            <consortium name="RefSeq"/>
        </authorList>
    </citation>
    <scope>IDENTIFICATION</scope>
    <source>
        <tissue evidence="21">Gonads</tissue>
    </source>
</reference>
<name>A0A1S3K4I4_LINAN</name>
<dbReference type="NCBIfam" id="NF003555">
    <property type="entry name" value="PRK05218.1"/>
    <property type="match status" value="1"/>
</dbReference>
<dbReference type="Proteomes" id="UP000085678">
    <property type="component" value="Unplaced"/>
</dbReference>
<evidence type="ECO:0000256" key="1">
    <source>
        <dbReference type="ARBA" id="ARBA00004273"/>
    </source>
</evidence>
<dbReference type="PRINTS" id="PR00775">
    <property type="entry name" value="HEATSHOCK90"/>
</dbReference>
<evidence type="ECO:0000256" key="15">
    <source>
        <dbReference type="ARBA" id="ARBA00073018"/>
    </source>
</evidence>
<feature type="binding site" evidence="18">
    <location>
        <position position="190"/>
    </location>
    <ligand>
        <name>ATP</name>
        <dbReference type="ChEBI" id="CHEBI:30616"/>
    </ligand>
</feature>
<dbReference type="GO" id="GO:0005743">
    <property type="term" value="C:mitochondrial inner membrane"/>
    <property type="evidence" value="ECO:0007669"/>
    <property type="project" value="UniProtKB-SubCell"/>
</dbReference>
<dbReference type="PIRSF" id="PIRSF002583">
    <property type="entry name" value="Hsp90"/>
    <property type="match status" value="1"/>
</dbReference>
<keyword evidence="11" id="KW-0472">Membrane</keyword>
<evidence type="ECO:0000256" key="14">
    <source>
        <dbReference type="ARBA" id="ARBA00066161"/>
    </source>
</evidence>
<keyword evidence="6" id="KW-0999">Mitochondrion inner membrane</keyword>
<dbReference type="KEGG" id="lak:106178500"/>
<dbReference type="Gene3D" id="3.30.230.80">
    <property type="match status" value="1"/>
</dbReference>
<dbReference type="GeneID" id="106178500"/>
<accession>A0A1S3K4I4</accession>
<keyword evidence="10" id="KW-0496">Mitochondrion</keyword>
<dbReference type="GO" id="GO:0019901">
    <property type="term" value="F:protein kinase binding"/>
    <property type="evidence" value="ECO:0007669"/>
    <property type="project" value="UniProtKB-ARBA"/>
</dbReference>
<dbReference type="RefSeq" id="XP_013417161.1">
    <property type="nucleotide sequence ID" value="XM_013561707.1"/>
</dbReference>
<evidence type="ECO:0000256" key="11">
    <source>
        <dbReference type="ARBA" id="ARBA00023136"/>
    </source>
</evidence>
<feature type="binding site" evidence="18">
    <location>
        <begin position="205"/>
        <end position="206"/>
    </location>
    <ligand>
        <name>ATP</name>
        <dbReference type="ChEBI" id="CHEBI:30616"/>
    </ligand>
</feature>
<dbReference type="FunCoup" id="A0A1S3K4I4">
    <property type="interactions" value="2084"/>
</dbReference>
<dbReference type="Pfam" id="PF13589">
    <property type="entry name" value="HATPase_c_3"/>
    <property type="match status" value="1"/>
</dbReference>
<dbReference type="Gene3D" id="3.30.565.10">
    <property type="entry name" value="Histidine kinase-like ATPase, C-terminal domain"/>
    <property type="match status" value="1"/>
</dbReference>
<dbReference type="InterPro" id="IPR001404">
    <property type="entry name" value="Hsp90_fam"/>
</dbReference>
<dbReference type="OMA" id="DHTQQNE"/>
<dbReference type="FunFam" id="1.20.120.790:FF:000004">
    <property type="entry name" value="Heat shock protein 75 kDa"/>
    <property type="match status" value="1"/>
</dbReference>
<dbReference type="GO" id="GO:0016887">
    <property type="term" value="F:ATP hydrolysis activity"/>
    <property type="evidence" value="ECO:0007669"/>
    <property type="project" value="InterPro"/>
</dbReference>
<feature type="binding site" evidence="18">
    <location>
        <position position="143"/>
    </location>
    <ligand>
        <name>ATP</name>
        <dbReference type="ChEBI" id="CHEBI:30616"/>
    </ligand>
</feature>
<dbReference type="SUPFAM" id="SSF54211">
    <property type="entry name" value="Ribosomal protein S5 domain 2-like"/>
    <property type="match status" value="1"/>
</dbReference>
<feature type="binding site" evidence="18">
    <location>
        <position position="280"/>
    </location>
    <ligand>
        <name>ATP</name>
        <dbReference type="ChEBI" id="CHEBI:30616"/>
    </ligand>
</feature>
<dbReference type="AlphaFoldDB" id="A0A1S3K4I4"/>
<dbReference type="SUPFAM" id="SSF110942">
    <property type="entry name" value="HSP90 C-terminal domain"/>
    <property type="match status" value="1"/>
</dbReference>
<evidence type="ECO:0000256" key="4">
    <source>
        <dbReference type="ARBA" id="ARBA00022553"/>
    </source>
</evidence>
<evidence type="ECO:0000313" key="20">
    <source>
        <dbReference type="Proteomes" id="UP000085678"/>
    </source>
</evidence>
<dbReference type="InterPro" id="IPR020568">
    <property type="entry name" value="Ribosomal_Su5_D2-typ_SF"/>
</dbReference>
<evidence type="ECO:0000256" key="5">
    <source>
        <dbReference type="ARBA" id="ARBA00022741"/>
    </source>
</evidence>
<evidence type="ECO:0000256" key="7">
    <source>
        <dbReference type="ARBA" id="ARBA00022840"/>
    </source>
</evidence>
<comment type="subcellular location">
    <subcellularLocation>
        <location evidence="1">Mitochondrion inner membrane</location>
    </subcellularLocation>
    <subcellularLocation>
        <location evidence="2">Mitochondrion matrix</location>
    </subcellularLocation>
</comment>
<evidence type="ECO:0000256" key="6">
    <source>
        <dbReference type="ARBA" id="ARBA00022792"/>
    </source>
</evidence>
<dbReference type="FunFam" id="3.40.50.11260:FF:000004">
    <property type="entry name" value="Heat shock protein 75 mitochondrial"/>
    <property type="match status" value="1"/>
</dbReference>
<protein>
    <recommendedName>
        <fullName evidence="15">Heat shock protein 75 kDa, mitochondrial</fullName>
    </recommendedName>
    <alternativeName>
        <fullName evidence="17">TNFR-associated protein 1</fullName>
    </alternativeName>
    <alternativeName>
        <fullName evidence="16">Tumor necrosis factor type 1 receptor-associated protein</fullName>
    </alternativeName>
</protein>
<comment type="similarity">
    <text evidence="3">Belongs to the heat shock protein 90 family.</text>
</comment>
<evidence type="ECO:0000256" key="9">
    <source>
        <dbReference type="ARBA" id="ARBA00022990"/>
    </source>
</evidence>
<feature type="binding site" evidence="18">
    <location>
        <position position="185"/>
    </location>
    <ligand>
        <name>ATP</name>
        <dbReference type="ChEBI" id="CHEBI:30616"/>
    </ligand>
</feature>
<dbReference type="InParanoid" id="A0A1S3K4I4"/>
<keyword evidence="8" id="KW-0809">Transit peptide</keyword>
<evidence type="ECO:0000256" key="2">
    <source>
        <dbReference type="ARBA" id="ARBA00004305"/>
    </source>
</evidence>
<feature type="binding site" evidence="18">
    <location>
        <position position="204"/>
    </location>
    <ligand>
        <name>ATP</name>
        <dbReference type="ChEBI" id="CHEBI:30616"/>
    </ligand>
</feature>
<dbReference type="OrthoDB" id="28737at2759"/>
<dbReference type="Gene3D" id="3.40.50.11260">
    <property type="match status" value="1"/>
</dbReference>
<comment type="subunit">
    <text evidence="14">Binds to the intracellular domain of tumor necrosis factor type 1 receptor. Binds to RB1. Interacts with SRC. Interacts with SDHA.</text>
</comment>
<feature type="binding site" evidence="18">
    <location>
        <position position="139"/>
    </location>
    <ligand>
        <name>ATP</name>
        <dbReference type="ChEBI" id="CHEBI:30616"/>
    </ligand>
</feature>
<keyword evidence="12" id="KW-0143">Chaperone</keyword>
<dbReference type="Gene3D" id="1.20.120.790">
    <property type="entry name" value="Heat shock protein 90, C-terminal domain"/>
    <property type="match status" value="1"/>
</dbReference>
<dbReference type="GO" id="GO:0051082">
    <property type="term" value="F:unfolded protein binding"/>
    <property type="evidence" value="ECO:0007669"/>
    <property type="project" value="InterPro"/>
</dbReference>
<keyword evidence="9" id="KW-0007">Acetylation</keyword>
<dbReference type="GO" id="GO:0005524">
    <property type="term" value="F:ATP binding"/>
    <property type="evidence" value="ECO:0007669"/>
    <property type="project" value="UniProtKB-KW"/>
</dbReference>
<dbReference type="HAMAP" id="MF_00505">
    <property type="entry name" value="HSP90"/>
    <property type="match status" value="1"/>
</dbReference>
<organism evidence="20 21">
    <name type="scientific">Lingula anatina</name>
    <name type="common">Brachiopod</name>
    <name type="synonym">Lingula unguis</name>
    <dbReference type="NCBI Taxonomy" id="7574"/>
    <lineage>
        <taxon>Eukaryota</taxon>
        <taxon>Metazoa</taxon>
        <taxon>Spiralia</taxon>
        <taxon>Lophotrochozoa</taxon>
        <taxon>Brachiopoda</taxon>
        <taxon>Linguliformea</taxon>
        <taxon>Lingulata</taxon>
        <taxon>Lingulida</taxon>
        <taxon>Linguloidea</taxon>
        <taxon>Lingulidae</taxon>
        <taxon>Lingula</taxon>
    </lineage>
</organism>
<feature type="binding site" evidence="18">
    <location>
        <position position="430"/>
    </location>
    <ligand>
        <name>ATP</name>
        <dbReference type="ChEBI" id="CHEBI:30616"/>
    </ligand>
</feature>
<comment type="function">
    <text evidence="13">Chaperone that expresses an ATPase activity. Involved in maintaining mitochondrial function and polarization, downstream of PINK1 and mitochondrial complex I. Is a negative regulator of mitochondrial respiration able to modulate the balance between oxidative phosphorylation and aerobic glycolysis. The impact of TRAP1 on mitochondrial respiration is probably mediated by modulation of mitochondrial SRC and inhibition of SDHA.</text>
</comment>